<dbReference type="EMBL" id="CYKH01001678">
    <property type="protein sequence ID" value="CUG88846.1"/>
    <property type="molecule type" value="Genomic_DNA"/>
</dbReference>
<accession>A0A0S4JBS1</accession>
<evidence type="ECO:0000313" key="3">
    <source>
        <dbReference type="EMBL" id="CUG88846.1"/>
    </source>
</evidence>
<protein>
    <submittedName>
        <fullName evidence="3">Uncharacterized protein</fullName>
    </submittedName>
</protein>
<feature type="compositionally biased region" description="Polar residues" evidence="2">
    <location>
        <begin position="153"/>
        <end position="180"/>
    </location>
</feature>
<evidence type="ECO:0000313" key="4">
    <source>
        <dbReference type="Proteomes" id="UP000051952"/>
    </source>
</evidence>
<dbReference type="VEuPathDB" id="TriTrypDB:BSAL_17575"/>
<keyword evidence="1" id="KW-0175">Coiled coil</keyword>
<gene>
    <name evidence="3" type="ORF">BSAL_17575</name>
</gene>
<name>A0A0S4JBS1_BODSA</name>
<dbReference type="Proteomes" id="UP000051952">
    <property type="component" value="Unassembled WGS sequence"/>
</dbReference>
<feature type="region of interest" description="Disordered" evidence="2">
    <location>
        <begin position="705"/>
        <end position="750"/>
    </location>
</feature>
<organism evidence="3 4">
    <name type="scientific">Bodo saltans</name>
    <name type="common">Flagellated protozoan</name>
    <dbReference type="NCBI Taxonomy" id="75058"/>
    <lineage>
        <taxon>Eukaryota</taxon>
        <taxon>Discoba</taxon>
        <taxon>Euglenozoa</taxon>
        <taxon>Kinetoplastea</taxon>
        <taxon>Metakinetoplastina</taxon>
        <taxon>Eubodonida</taxon>
        <taxon>Bodonidae</taxon>
        <taxon>Bodo</taxon>
    </lineage>
</organism>
<dbReference type="AlphaFoldDB" id="A0A0S4JBS1"/>
<proteinExistence type="predicted"/>
<feature type="compositionally biased region" description="Polar residues" evidence="2">
    <location>
        <begin position="566"/>
        <end position="596"/>
    </location>
</feature>
<feature type="compositionally biased region" description="Polar residues" evidence="2">
    <location>
        <begin position="75"/>
        <end position="88"/>
    </location>
</feature>
<feature type="region of interest" description="Disordered" evidence="2">
    <location>
        <begin position="544"/>
        <end position="608"/>
    </location>
</feature>
<evidence type="ECO:0000256" key="1">
    <source>
        <dbReference type="SAM" id="Coils"/>
    </source>
</evidence>
<feature type="compositionally biased region" description="Low complexity" evidence="2">
    <location>
        <begin position="659"/>
        <end position="668"/>
    </location>
</feature>
<feature type="coiled-coil region" evidence="1">
    <location>
        <begin position="270"/>
        <end position="370"/>
    </location>
</feature>
<reference evidence="4" key="1">
    <citation type="submission" date="2015-09" db="EMBL/GenBank/DDBJ databases">
        <authorList>
            <consortium name="Pathogen Informatics"/>
        </authorList>
    </citation>
    <scope>NUCLEOTIDE SEQUENCE [LARGE SCALE GENOMIC DNA]</scope>
    <source>
        <strain evidence="4">Lake Konstanz</strain>
    </source>
</reference>
<sequence>MTASTSSSLLLPSSWKEDLPPAVARQFERLAKTASTSSSLLLSSSWKEDLPPAVARQFERLAKLTSLPRAPPHTLLSTSSIGNVTSGHGASGGAAKLLSSPSQHHADPHTTSTSSSIMLSPSKRQHKGNSSTSNAFKDATSPHLAGNPRRPLSASSSVVIATSPQKQSNAAFHNSTSSSIHRSHQDENANTQYLKEALDVARARAERLEKRLNSRIVSDHFVGVDRMVMEEVFERRSIEAQHMELLHFVNDSWERVRCAMYDAHDASQKCRDMELLCRDSERDVQRMKNQLQAQDVVVSNLKLNVKEYSTSLEELKVLQADQSHEMALRVAAERQVAQLRQDKKRLKGKVEELEATVQSFRTDLEKLSVNHTSIVGDLEHSLKVMLLGPPATTTSANVTPAPTTAAPQSRESMADSIGAEPSMSSISPYEHERRVAELKFRLQDAIRELQETRSINRDLRAQISADMLTQQDASREQLTKLSSAEGTVSQLRKELQSRTKELKTAQAELSRLEGISRELGKCRGHLAIAERKIELLEKEKKEALTSVSESRSLSRRLSVSDTSLLPQSQAASLVRSTPSLQPQRAGMQEQTFSSVRSPKGSIGSSDQDHHVSFRIALREEHEQRAEDAGKQSKDMTTDSEEREADSASRSSRSKRLKKSTQNSSTTTTPLYETAAAEQARDSILHRLSELKRMQHLRQAGSQAILKATRSATSSSTDVDTSRETPSMAPRSAATHLRGAPTTVQSNTSISSVEVVVEEEDVHDVA</sequence>
<feature type="compositionally biased region" description="Basic and acidic residues" evidence="2">
    <location>
        <begin position="620"/>
        <end position="636"/>
    </location>
</feature>
<keyword evidence="4" id="KW-1185">Reference proteome</keyword>
<feature type="compositionally biased region" description="Polar residues" evidence="2">
    <location>
        <begin position="741"/>
        <end position="750"/>
    </location>
</feature>
<feature type="region of interest" description="Disordered" evidence="2">
    <location>
        <begin position="69"/>
        <end position="188"/>
    </location>
</feature>
<feature type="compositionally biased region" description="Low complexity" evidence="2">
    <location>
        <begin position="707"/>
        <end position="718"/>
    </location>
</feature>
<evidence type="ECO:0000256" key="2">
    <source>
        <dbReference type="SAM" id="MobiDB-lite"/>
    </source>
</evidence>
<feature type="region of interest" description="Disordered" evidence="2">
    <location>
        <begin position="620"/>
        <end position="674"/>
    </location>
</feature>
<feature type="compositionally biased region" description="Low complexity" evidence="2">
    <location>
        <begin position="544"/>
        <end position="565"/>
    </location>
</feature>